<proteinExistence type="inferred from homology"/>
<evidence type="ECO:0000256" key="5">
    <source>
        <dbReference type="ARBA" id="ARBA00022801"/>
    </source>
</evidence>
<dbReference type="InterPro" id="IPR050180">
    <property type="entry name" value="RNR_Ribonuclease"/>
</dbReference>
<dbReference type="InterPro" id="IPR003029">
    <property type="entry name" value="S1_domain"/>
</dbReference>
<dbReference type="Pfam" id="PF00773">
    <property type="entry name" value="RNB"/>
    <property type="match status" value="1"/>
</dbReference>
<dbReference type="InterPro" id="IPR004476">
    <property type="entry name" value="RNase_II/RNase_R"/>
</dbReference>
<evidence type="ECO:0000256" key="1">
    <source>
        <dbReference type="ARBA" id="ARBA00001849"/>
    </source>
</evidence>
<reference evidence="10" key="1">
    <citation type="submission" date="2020-10" db="EMBL/GenBank/DDBJ databases">
        <authorList>
            <person name="Gilroy R."/>
        </authorList>
    </citation>
    <scope>NUCLEOTIDE SEQUENCE</scope>
    <source>
        <strain evidence="10">F6-4510</strain>
    </source>
</reference>
<evidence type="ECO:0000256" key="8">
    <source>
        <dbReference type="HAMAP-Rule" id="MF_01895"/>
    </source>
</evidence>
<gene>
    <name evidence="8 10" type="primary">rnr</name>
    <name evidence="10" type="ORF">IAC55_01120</name>
</gene>
<dbReference type="InterPro" id="IPR001900">
    <property type="entry name" value="RNase_II/R"/>
</dbReference>
<dbReference type="Gene3D" id="2.40.50.140">
    <property type="entry name" value="Nucleic acid-binding proteins"/>
    <property type="match status" value="3"/>
</dbReference>
<evidence type="ECO:0000259" key="9">
    <source>
        <dbReference type="PROSITE" id="PS50126"/>
    </source>
</evidence>
<dbReference type="CDD" id="cd04471">
    <property type="entry name" value="S1_RNase_R"/>
    <property type="match status" value="1"/>
</dbReference>
<evidence type="ECO:0000256" key="7">
    <source>
        <dbReference type="ARBA" id="ARBA00022884"/>
    </source>
</evidence>
<dbReference type="SMART" id="SM00357">
    <property type="entry name" value="CSP"/>
    <property type="match status" value="2"/>
</dbReference>
<keyword evidence="6 8" id="KW-0269">Exonuclease</keyword>
<dbReference type="GO" id="GO:0006402">
    <property type="term" value="P:mRNA catabolic process"/>
    <property type="evidence" value="ECO:0007669"/>
    <property type="project" value="TreeGrafter"/>
</dbReference>
<accession>A0A9D9DTK5</accession>
<comment type="subcellular location">
    <subcellularLocation>
        <location evidence="2 8">Cytoplasm</location>
    </subcellularLocation>
</comment>
<keyword evidence="4 8" id="KW-0540">Nuclease</keyword>
<dbReference type="EC" id="3.1.13.1" evidence="8"/>
<dbReference type="InterPro" id="IPR013223">
    <property type="entry name" value="RNase_B_OB_dom"/>
</dbReference>
<dbReference type="PANTHER" id="PTHR23355">
    <property type="entry name" value="RIBONUCLEASE"/>
    <property type="match status" value="1"/>
</dbReference>
<dbReference type="GO" id="GO:0005829">
    <property type="term" value="C:cytosol"/>
    <property type="evidence" value="ECO:0007669"/>
    <property type="project" value="TreeGrafter"/>
</dbReference>
<dbReference type="InterPro" id="IPR011805">
    <property type="entry name" value="RNase_R"/>
</dbReference>
<reference evidence="10" key="2">
    <citation type="journal article" date="2021" name="PeerJ">
        <title>Extensive microbial diversity within the chicken gut microbiome revealed by metagenomics and culture.</title>
        <authorList>
            <person name="Gilroy R."/>
            <person name="Ravi A."/>
            <person name="Getino M."/>
            <person name="Pursley I."/>
            <person name="Horton D.L."/>
            <person name="Alikhan N.F."/>
            <person name="Baker D."/>
            <person name="Gharbi K."/>
            <person name="Hall N."/>
            <person name="Watson M."/>
            <person name="Adriaenssens E.M."/>
            <person name="Foster-Nyarko E."/>
            <person name="Jarju S."/>
            <person name="Secka A."/>
            <person name="Antonio M."/>
            <person name="Oren A."/>
            <person name="Chaudhuri R.R."/>
            <person name="La Ragione R."/>
            <person name="Hildebrand F."/>
            <person name="Pallen M.J."/>
        </authorList>
    </citation>
    <scope>NUCLEOTIDE SEQUENCE</scope>
    <source>
        <strain evidence="10">F6-4510</strain>
    </source>
</reference>
<comment type="function">
    <text evidence="8">3'-5' exoribonuclease that releases 5'-nucleoside monophosphates and is involved in maturation of structured RNAs.</text>
</comment>
<dbReference type="AlphaFoldDB" id="A0A9D9DTK5"/>
<name>A0A9D9DTK5_9FIRM</name>
<sequence>MIEKNELFEERKEKVAKYIASDEYIPMKPKEMAIMLSVPKDEMDTFDEILKDLLDEGKAIESKKGKIMNPKTISCFTGTFTSHARGFGFVTVEGEPNDIFIPADSVNGAMHKDTVMCRISKRAGHGKRAEGEIIKIIKRGMTQVVGTFEKGKGFGFVVPDDKKLANDIFISKDNTKGAVTGHKVVVEITKFAEGRRNPEGKVIEILGHINDPGVDILSIIRQFELPTDFPKEVYDYVENIENEISEDEILGREDLRSIRTVTIDGEDAKDLDDAVSIEVLENGNYRLGVHIADVSHYVKENSPLDKEAYKRGTSVYLVDRVIPMIPHKLSNGICSLNPNEDRLTLSCIMDIDRKGNVVDHRVVESVIHSDKRMTYTIVNRIIEEKDEKTRQEYADFLDFFDTMEELRKILSNKRKKRGSVNFDFPEAKIILDEDGKPLDIKPYERNSATNLIEEFMLVCNETIAEDFFWQQVPFIFRNHETPDDEKIEKLTEFLRNFGYRLKGTGKDELHPKSIQNIISEVEGKPEEHIISRVVLRSMKQARYMAENTGHFGLAAKYYCHFTSPIRRYPDLEIHRIIKEVINGGLSPKREKNLNKKMPDIAKQCSVRERVAEEAERETDKLKMVEFMEDKVGCVYEGVISGVTSWGVYVELNNTVEGMVSVNYIDDDFYIFDDRNMRLVGERTQKTYALGQKVFVQVFKVDKELRNIDFVFVDEPDVVDVV</sequence>
<dbReference type="SUPFAM" id="SSF50249">
    <property type="entry name" value="Nucleic acid-binding proteins"/>
    <property type="match status" value="4"/>
</dbReference>
<dbReference type="Pfam" id="PF17876">
    <property type="entry name" value="CSD2"/>
    <property type="match status" value="1"/>
</dbReference>
<dbReference type="NCBIfam" id="TIGR00358">
    <property type="entry name" value="3_prime_RNase"/>
    <property type="match status" value="1"/>
</dbReference>
<dbReference type="InterPro" id="IPR040476">
    <property type="entry name" value="CSD2"/>
</dbReference>
<keyword evidence="7 8" id="KW-0694">RNA-binding</keyword>
<keyword evidence="5 8" id="KW-0378">Hydrolase</keyword>
<dbReference type="GO" id="GO:0003723">
    <property type="term" value="F:RNA binding"/>
    <property type="evidence" value="ECO:0007669"/>
    <property type="project" value="UniProtKB-UniRule"/>
</dbReference>
<dbReference type="HAMAP" id="MF_01895">
    <property type="entry name" value="RNase_R"/>
    <property type="match status" value="1"/>
</dbReference>
<keyword evidence="3 8" id="KW-0963">Cytoplasm</keyword>
<dbReference type="NCBIfam" id="TIGR02063">
    <property type="entry name" value="RNase_R"/>
    <property type="match status" value="1"/>
</dbReference>
<evidence type="ECO:0000256" key="3">
    <source>
        <dbReference type="ARBA" id="ARBA00022490"/>
    </source>
</evidence>
<dbReference type="GO" id="GO:0008859">
    <property type="term" value="F:exoribonuclease II activity"/>
    <property type="evidence" value="ECO:0007669"/>
    <property type="project" value="UniProtKB-UniRule"/>
</dbReference>
<dbReference type="InterPro" id="IPR012340">
    <property type="entry name" value="NA-bd_OB-fold"/>
</dbReference>
<dbReference type="PANTHER" id="PTHR23355:SF9">
    <property type="entry name" value="DIS3-LIKE EXONUCLEASE 2"/>
    <property type="match status" value="1"/>
</dbReference>
<dbReference type="Pfam" id="PF08206">
    <property type="entry name" value="OB_RNB"/>
    <property type="match status" value="1"/>
</dbReference>
<comment type="caution">
    <text evidence="10">The sequence shown here is derived from an EMBL/GenBank/DDBJ whole genome shotgun (WGS) entry which is preliminary data.</text>
</comment>
<evidence type="ECO:0000313" key="11">
    <source>
        <dbReference type="Proteomes" id="UP000823611"/>
    </source>
</evidence>
<dbReference type="PROSITE" id="PS50126">
    <property type="entry name" value="S1"/>
    <property type="match status" value="1"/>
</dbReference>
<dbReference type="EMBL" id="JADIMX010000025">
    <property type="protein sequence ID" value="MBO8433907.1"/>
    <property type="molecule type" value="Genomic_DNA"/>
</dbReference>
<comment type="catalytic activity">
    <reaction evidence="1 8">
        <text>Exonucleolytic cleavage in the 3'- to 5'-direction to yield nucleoside 5'-phosphates.</text>
        <dbReference type="EC" id="3.1.13.1"/>
    </reaction>
</comment>
<dbReference type="InterPro" id="IPR011129">
    <property type="entry name" value="CSD"/>
</dbReference>
<evidence type="ECO:0000256" key="4">
    <source>
        <dbReference type="ARBA" id="ARBA00022722"/>
    </source>
</evidence>
<organism evidence="10 11">
    <name type="scientific">Candidatus Fimicola merdigallinarum</name>
    <dbReference type="NCBI Taxonomy" id="2840819"/>
    <lineage>
        <taxon>Bacteria</taxon>
        <taxon>Bacillati</taxon>
        <taxon>Bacillota</taxon>
        <taxon>Clostridia</taxon>
        <taxon>Lachnospirales</taxon>
        <taxon>Lachnospiraceae</taxon>
        <taxon>Lachnospiraceae incertae sedis</taxon>
        <taxon>Candidatus Fimicola</taxon>
    </lineage>
</organism>
<dbReference type="Proteomes" id="UP000823611">
    <property type="component" value="Unassembled WGS sequence"/>
</dbReference>
<dbReference type="Pfam" id="PF00575">
    <property type="entry name" value="S1"/>
    <property type="match status" value="1"/>
</dbReference>
<evidence type="ECO:0000313" key="10">
    <source>
        <dbReference type="EMBL" id="MBO8433907.1"/>
    </source>
</evidence>
<protein>
    <recommendedName>
        <fullName evidence="8">Ribonuclease R</fullName>
        <shortName evidence="8">RNase R</shortName>
        <ecNumber evidence="8">3.1.13.1</ecNumber>
    </recommendedName>
</protein>
<dbReference type="SMART" id="SM00955">
    <property type="entry name" value="RNB"/>
    <property type="match status" value="1"/>
</dbReference>
<dbReference type="SMART" id="SM00316">
    <property type="entry name" value="S1"/>
    <property type="match status" value="1"/>
</dbReference>
<dbReference type="FunFam" id="2.40.50.140:FF:000219">
    <property type="entry name" value="Ribonuclease R"/>
    <property type="match status" value="1"/>
</dbReference>
<evidence type="ECO:0000256" key="2">
    <source>
        <dbReference type="ARBA" id="ARBA00004496"/>
    </source>
</evidence>
<evidence type="ECO:0000256" key="6">
    <source>
        <dbReference type="ARBA" id="ARBA00022839"/>
    </source>
</evidence>
<feature type="domain" description="S1 motif" evidence="9">
    <location>
        <begin position="632"/>
        <end position="712"/>
    </location>
</feature>
<comment type="similarity">
    <text evidence="8">Belongs to the RNR ribonuclease family. RNase R subfamily.</text>
</comment>